<dbReference type="InterPro" id="IPR003018">
    <property type="entry name" value="GAF"/>
</dbReference>
<accession>A0ABR3JH00</accession>
<dbReference type="EMBL" id="JASNQZ010000007">
    <property type="protein sequence ID" value="KAL0954638.1"/>
    <property type="molecule type" value="Genomic_DNA"/>
</dbReference>
<dbReference type="SUPFAM" id="SSF55781">
    <property type="entry name" value="GAF domain-like"/>
    <property type="match status" value="1"/>
</dbReference>
<dbReference type="PRINTS" id="PR00344">
    <property type="entry name" value="BCTRLSENSOR"/>
</dbReference>
<keyword evidence="3 6" id="KW-0597">Phosphoprotein</keyword>
<protein>
    <recommendedName>
        <fullName evidence="2">histidine kinase</fullName>
        <ecNumber evidence="2">2.7.13.3</ecNumber>
    </recommendedName>
</protein>
<feature type="region of interest" description="Disordered" evidence="7">
    <location>
        <begin position="209"/>
        <end position="305"/>
    </location>
</feature>
<feature type="compositionally biased region" description="Low complexity" evidence="7">
    <location>
        <begin position="256"/>
        <end position="265"/>
    </location>
</feature>
<dbReference type="PROSITE" id="PS50110">
    <property type="entry name" value="RESPONSE_REGULATORY"/>
    <property type="match status" value="1"/>
</dbReference>
<evidence type="ECO:0000256" key="7">
    <source>
        <dbReference type="SAM" id="MobiDB-lite"/>
    </source>
</evidence>
<dbReference type="InterPro" id="IPR003661">
    <property type="entry name" value="HisK_dim/P_dom"/>
</dbReference>
<evidence type="ECO:0000313" key="11">
    <source>
        <dbReference type="Proteomes" id="UP001556367"/>
    </source>
</evidence>
<evidence type="ECO:0000256" key="3">
    <source>
        <dbReference type="ARBA" id="ARBA00022553"/>
    </source>
</evidence>
<feature type="region of interest" description="Disordered" evidence="7">
    <location>
        <begin position="329"/>
        <end position="349"/>
    </location>
</feature>
<proteinExistence type="predicted"/>
<dbReference type="InterPro" id="IPR036097">
    <property type="entry name" value="HisK_dim/P_sf"/>
</dbReference>
<sequence>MTARNARPSTAPAKEQDDDADARSNWSTFIQAYASGLWDPHRTPTSPDHNQISVPLHRVRASFSNHLHADAQQHQSSPQPLASAGTHEVQTTAATLRWAGSLVDISPLALPSPEHELTDPMRNSMAVIPGSHPLDTDQSHPLTPHITSPTVNITATSPLLLPAKSPMKLTLARRRSENTWPPNYDEPVLTPGGSRLRLSSFWEGTQDVDHGTVNLSLDGKERKKPPDLSVLQEVPGVESNPSTPEAAPAKTQYTDPPAAADYFAPAHPPMAESSPREATSDPTSALSNGSPSNSMSPSRPNPAPLQVLSVPALPFLGTHSAPAVPRRVSLTRQTSSPLPSAASNTYPSGSYPANDLFKYPYSSNEHSISIGSDIQNTTSPTSTHTSASGTPVGTLSSSALNSAVPSTTSTTPITPNLSAPAGTTVTPFLLDITSPPVVQSSPASAGKLAREEQMFRDLGYLVPPNPPDELERRRALYKFNIWNTGPDLNFDRIAHLAKLVFNTKGVVISLIDGQDQWFKSEWGVKSPSCARGHSLCAHAILQRGDEPMVILDSHLDWRFAKNPLVTGPPHIRFYAGAPLRTQEGFNIGTLMVVDDSPREDFTPRQRHTLKEFAAIAMREMELWRDKIQLRIRDRIQTSMEQFSRECLEIDSESQAQGKVDRPDLIVGASMDKVYSRAAKLVKRTLDVEGVIVMDVSHCEVLETMNAEGSVSLVMHHGESVLTESNGNGGPDAGTLSEVTTRQLTVEEYGRLNAFFAKHPDGKISENIVPVAFRPFLPTRIQYALTVPIFNIDKRPFALLCAYNASEHTKRFLEGHELSYLRAIGVIILSAVLKRRMILADKAKSLFISNISHELRTPLHGILAAAELLSESQLNHSQDSILQTIHACGTSLVETVNHVLDFTKLSGNTKAGGVEKVIVPSKVDLMQLVEEAVDGCWVGHRARTQITRDSGIGSVYSPPEKDQGQAPPVDRQHVETIVDIGHREGGWLVKCEKGGIRRVLMNLFGNSLKFTTDGYVHVVLRQLPPCEDDPPNKVRIELGVFDTGKGISQNFLKNQLFHPFSQENPLQTGTGLGLAIVHSIVHSESVDGKVDVWSEEGSGTEIRVTFSAEVPEDTEGTCPGSEPLRFDDAKPSPTVSLIGFDDAHDGVKLLRGALEEYLSGWWGFTIRPASEGLGNILILNNDPSLVVKATEQRDITRPFVILSAARGSPAIMAIASEHDRIGGFCRIVYKPGGPSRLRAVMKLCLHTFNIAGSSDGSATGAVRGDDVYQNYPEGDQTPGYGAFIPRRNSEDNHKKSGDYYARPILNRSTTAHPRAAAWVSLASTIETPDDDDDRADSESASPTISVGSGGILLKSSIGTIESGVQRFRILVVEDNSILRNLLVKWLQTKGFDFRDAVDGQDGVRVYEEEGPFDVVLIDLSMPVLDGIGATVQIRRLESIALTQTSDRRTRPARILALTGMSSLEDKRKAFEAGVDGYLVKPVAFKTLNEMFQRLGIS</sequence>
<dbReference type="SMART" id="SM00065">
    <property type="entry name" value="GAF"/>
    <property type="match status" value="1"/>
</dbReference>
<evidence type="ECO:0000256" key="4">
    <source>
        <dbReference type="ARBA" id="ARBA00022679"/>
    </source>
</evidence>
<dbReference type="CDD" id="cd00082">
    <property type="entry name" value="HisKA"/>
    <property type="match status" value="1"/>
</dbReference>
<evidence type="ECO:0000259" key="9">
    <source>
        <dbReference type="PROSITE" id="PS50110"/>
    </source>
</evidence>
<dbReference type="SUPFAM" id="SSF47384">
    <property type="entry name" value="Homodimeric domain of signal transducing histidine kinase"/>
    <property type="match status" value="1"/>
</dbReference>
<comment type="catalytic activity">
    <reaction evidence="1">
        <text>ATP + protein L-histidine = ADP + protein N-phospho-L-histidine.</text>
        <dbReference type="EC" id="2.7.13.3"/>
    </reaction>
</comment>
<feature type="domain" description="Histidine kinase" evidence="8">
    <location>
        <begin position="849"/>
        <end position="1109"/>
    </location>
</feature>
<dbReference type="SUPFAM" id="SSF52172">
    <property type="entry name" value="CheY-like"/>
    <property type="match status" value="1"/>
</dbReference>
<evidence type="ECO:0000256" key="6">
    <source>
        <dbReference type="PROSITE-ProRule" id="PRU00169"/>
    </source>
</evidence>
<dbReference type="InterPro" id="IPR003594">
    <property type="entry name" value="HATPase_dom"/>
</dbReference>
<evidence type="ECO:0000256" key="1">
    <source>
        <dbReference type="ARBA" id="ARBA00000085"/>
    </source>
</evidence>
<comment type="caution">
    <text evidence="10">The sequence shown here is derived from an EMBL/GenBank/DDBJ whole genome shotgun (WGS) entry which is preliminary data.</text>
</comment>
<dbReference type="Proteomes" id="UP001556367">
    <property type="component" value="Unassembled WGS sequence"/>
</dbReference>
<name>A0ABR3JH00_9AGAR</name>
<keyword evidence="4" id="KW-0808">Transferase</keyword>
<dbReference type="Pfam" id="PF02518">
    <property type="entry name" value="HATPase_c"/>
    <property type="match status" value="1"/>
</dbReference>
<dbReference type="InterPro" id="IPR036890">
    <property type="entry name" value="HATPase_C_sf"/>
</dbReference>
<feature type="compositionally biased region" description="Polar residues" evidence="7">
    <location>
        <begin position="391"/>
        <end position="404"/>
    </location>
</feature>
<feature type="compositionally biased region" description="Polar residues" evidence="7">
    <location>
        <begin position="330"/>
        <end position="348"/>
    </location>
</feature>
<reference evidence="11" key="1">
    <citation type="submission" date="2024-06" db="EMBL/GenBank/DDBJ databases">
        <title>Multi-omics analyses provide insights into the biosynthesis of the anticancer antibiotic pleurotin in Hohenbuehelia grisea.</title>
        <authorList>
            <person name="Weaver J.A."/>
            <person name="Alberti F."/>
        </authorList>
    </citation>
    <scope>NUCLEOTIDE SEQUENCE [LARGE SCALE GENOMIC DNA]</scope>
    <source>
        <strain evidence="11">T-177</strain>
    </source>
</reference>
<dbReference type="SMART" id="SM00387">
    <property type="entry name" value="HATPase_c"/>
    <property type="match status" value="1"/>
</dbReference>
<feature type="region of interest" description="Disordered" evidence="7">
    <location>
        <begin position="1"/>
        <end position="24"/>
    </location>
</feature>
<dbReference type="PANTHER" id="PTHR43047">
    <property type="entry name" value="TWO-COMPONENT HISTIDINE PROTEIN KINASE"/>
    <property type="match status" value="1"/>
</dbReference>
<feature type="compositionally biased region" description="Low complexity" evidence="7">
    <location>
        <begin position="405"/>
        <end position="415"/>
    </location>
</feature>
<dbReference type="SMART" id="SM00448">
    <property type="entry name" value="REC"/>
    <property type="match status" value="1"/>
</dbReference>
<feature type="region of interest" description="Disordered" evidence="7">
    <location>
        <begin position="949"/>
        <end position="968"/>
    </location>
</feature>
<dbReference type="InterPro" id="IPR029016">
    <property type="entry name" value="GAF-like_dom_sf"/>
</dbReference>
<keyword evidence="5" id="KW-0418">Kinase</keyword>
<dbReference type="Gene3D" id="3.30.450.40">
    <property type="match status" value="1"/>
</dbReference>
<feature type="region of interest" description="Disordered" evidence="7">
    <location>
        <begin position="370"/>
        <end position="418"/>
    </location>
</feature>
<dbReference type="Gene3D" id="3.40.50.2300">
    <property type="match status" value="1"/>
</dbReference>
<dbReference type="InterPro" id="IPR005467">
    <property type="entry name" value="His_kinase_dom"/>
</dbReference>
<evidence type="ECO:0000313" key="10">
    <source>
        <dbReference type="EMBL" id="KAL0954638.1"/>
    </source>
</evidence>
<organism evidence="10 11">
    <name type="scientific">Hohenbuehelia grisea</name>
    <dbReference type="NCBI Taxonomy" id="104357"/>
    <lineage>
        <taxon>Eukaryota</taxon>
        <taxon>Fungi</taxon>
        <taxon>Dikarya</taxon>
        <taxon>Basidiomycota</taxon>
        <taxon>Agaricomycotina</taxon>
        <taxon>Agaricomycetes</taxon>
        <taxon>Agaricomycetidae</taxon>
        <taxon>Agaricales</taxon>
        <taxon>Pleurotineae</taxon>
        <taxon>Pleurotaceae</taxon>
        <taxon>Hohenbuehelia</taxon>
    </lineage>
</organism>
<evidence type="ECO:0000256" key="2">
    <source>
        <dbReference type="ARBA" id="ARBA00012438"/>
    </source>
</evidence>
<keyword evidence="11" id="KW-1185">Reference proteome</keyword>
<dbReference type="CDD" id="cd17546">
    <property type="entry name" value="REC_hyHK_CKI1_RcsC-like"/>
    <property type="match status" value="1"/>
</dbReference>
<dbReference type="Gene3D" id="1.10.287.130">
    <property type="match status" value="1"/>
</dbReference>
<dbReference type="SUPFAM" id="SSF55874">
    <property type="entry name" value="ATPase domain of HSP90 chaperone/DNA topoisomerase II/histidine kinase"/>
    <property type="match status" value="1"/>
</dbReference>
<dbReference type="Pfam" id="PF00512">
    <property type="entry name" value="HisKA"/>
    <property type="match status" value="1"/>
</dbReference>
<evidence type="ECO:0000256" key="5">
    <source>
        <dbReference type="ARBA" id="ARBA00022777"/>
    </source>
</evidence>
<feature type="domain" description="Response regulatory" evidence="9">
    <location>
        <begin position="1367"/>
        <end position="1494"/>
    </location>
</feature>
<dbReference type="Pfam" id="PF00072">
    <property type="entry name" value="Response_reg"/>
    <property type="match status" value="1"/>
</dbReference>
<dbReference type="Pfam" id="PF01590">
    <property type="entry name" value="GAF"/>
    <property type="match status" value="1"/>
</dbReference>
<gene>
    <name evidence="10" type="ORF">HGRIS_003593</name>
</gene>
<evidence type="ECO:0000259" key="8">
    <source>
        <dbReference type="PROSITE" id="PS50109"/>
    </source>
</evidence>
<feature type="region of interest" description="Disordered" evidence="7">
    <location>
        <begin position="68"/>
        <end position="88"/>
    </location>
</feature>
<feature type="region of interest" description="Disordered" evidence="7">
    <location>
        <begin position="1274"/>
        <end position="1294"/>
    </location>
</feature>
<dbReference type="Gene3D" id="3.30.565.10">
    <property type="entry name" value="Histidine kinase-like ATPase, C-terminal domain"/>
    <property type="match status" value="1"/>
</dbReference>
<dbReference type="PANTHER" id="PTHR43047:SF72">
    <property type="entry name" value="OSMOSENSING HISTIDINE PROTEIN KINASE SLN1"/>
    <property type="match status" value="1"/>
</dbReference>
<dbReference type="SMART" id="SM00388">
    <property type="entry name" value="HisKA"/>
    <property type="match status" value="1"/>
</dbReference>
<dbReference type="EC" id="2.7.13.3" evidence="2"/>
<dbReference type="InterPro" id="IPR004358">
    <property type="entry name" value="Sig_transdc_His_kin-like_C"/>
</dbReference>
<feature type="compositionally biased region" description="Low complexity" evidence="7">
    <location>
        <begin position="284"/>
        <end position="298"/>
    </location>
</feature>
<dbReference type="PROSITE" id="PS50109">
    <property type="entry name" value="HIS_KIN"/>
    <property type="match status" value="1"/>
</dbReference>
<feature type="compositionally biased region" description="Low complexity" evidence="7">
    <location>
        <begin position="377"/>
        <end position="390"/>
    </location>
</feature>
<dbReference type="InterPro" id="IPR001789">
    <property type="entry name" value="Sig_transdc_resp-reg_receiver"/>
</dbReference>
<dbReference type="InterPro" id="IPR011006">
    <property type="entry name" value="CheY-like_superfamily"/>
</dbReference>
<feature type="modified residue" description="4-aspartylphosphate" evidence="6">
    <location>
        <position position="1417"/>
    </location>
</feature>